<organism evidence="2 3">
    <name type="scientific">Amphibacillus xylanus (strain ATCC 51415 / DSM 6626 / JCM 7361 / LMG 17667 / NBRC 15112 / Ep01)</name>
    <dbReference type="NCBI Taxonomy" id="698758"/>
    <lineage>
        <taxon>Bacteria</taxon>
        <taxon>Bacillati</taxon>
        <taxon>Bacillota</taxon>
        <taxon>Bacilli</taxon>
        <taxon>Bacillales</taxon>
        <taxon>Bacillaceae</taxon>
        <taxon>Amphibacillus</taxon>
    </lineage>
</organism>
<dbReference type="eggNOG" id="ENOG5033JFI">
    <property type="taxonomic scope" value="Bacteria"/>
</dbReference>
<protein>
    <recommendedName>
        <fullName evidence="1">NERD domain-containing protein</fullName>
    </recommendedName>
</protein>
<accession>K0J7K1</accession>
<evidence type="ECO:0000313" key="2">
    <source>
        <dbReference type="EMBL" id="BAM47508.1"/>
    </source>
</evidence>
<feature type="domain" description="NERD" evidence="1">
    <location>
        <begin position="147"/>
        <end position="268"/>
    </location>
</feature>
<dbReference type="Pfam" id="PF08378">
    <property type="entry name" value="NERD"/>
    <property type="match status" value="1"/>
</dbReference>
<name>K0J7K1_AMPXN</name>
<dbReference type="HOGENOM" id="CLU_741118_0_0_9"/>
<evidence type="ECO:0000259" key="1">
    <source>
        <dbReference type="Pfam" id="PF08378"/>
    </source>
</evidence>
<dbReference type="STRING" id="698758.AXY_13760"/>
<dbReference type="Proteomes" id="UP000006294">
    <property type="component" value="Chromosome"/>
</dbReference>
<keyword evidence="3" id="KW-1185">Reference proteome</keyword>
<dbReference type="OrthoDB" id="5782056at2"/>
<evidence type="ECO:0000313" key="3">
    <source>
        <dbReference type="Proteomes" id="UP000006294"/>
    </source>
</evidence>
<proteinExistence type="predicted"/>
<dbReference type="AlphaFoldDB" id="K0J7K1"/>
<dbReference type="InterPro" id="IPR011528">
    <property type="entry name" value="NERD"/>
</dbReference>
<dbReference type="RefSeq" id="WP_015010111.1">
    <property type="nucleotide sequence ID" value="NC_018704.1"/>
</dbReference>
<sequence>MGISLIVSTYSKRKRQYVSQGVNKIINQRFSKYENAVSPLKGDLSIILEGKYKSPTTIKLPLDKQENFLANQIQTLDNIGVDKLRKITIYLDPIMEYYYNAIIDKAMKFGMSNDFIKYYDRHLKKFTDYYREIYNEQRAKLNGVQLGKIGEDRMEKELKSFEKVQGFKTLSNVQLQFGNKSFETDFLVFSKHGIFSIEVKNIGEHANYSIQINPDGQWLKVFDNGNKVPMQDISSQVNYHMSMTDGLFAQYIEETGNQVPEVKPIIIIANNNVVVDNLANLPIYRVSQFIHIMRNEPVIMNDTEIEQLYNWISQFQVPTKSYEVLDYTECIKQGYQVFEEISVHLNVIDELVNDLAFNTDDYFKKEIKKSIKH</sequence>
<gene>
    <name evidence="2" type="ordered locus">AXY_13760</name>
</gene>
<dbReference type="KEGG" id="axl:AXY_13760"/>
<reference evidence="2 3" key="1">
    <citation type="submission" date="2011-01" db="EMBL/GenBank/DDBJ databases">
        <title>Whole genome sequence of Amphibacillus xylinus NBRC 15112.</title>
        <authorList>
            <person name="Nakazawa H."/>
            <person name="Katano Y."/>
            <person name="Nakamura S."/>
            <person name="Sasagawa M."/>
            <person name="Fukada J."/>
            <person name="Arai T."/>
            <person name="Sasakura N."/>
            <person name="Mochizuki D."/>
            <person name="Hosoyama A."/>
            <person name="Harada K."/>
            <person name="Horikawa H."/>
            <person name="Kato Y."/>
            <person name="Harada T."/>
            <person name="Sasaki K."/>
            <person name="Sekiguchi M."/>
            <person name="Hodoyama M."/>
            <person name="Nishiko R."/>
            <person name="Narita H."/>
            <person name="Hanamaki A."/>
            <person name="Hata C."/>
            <person name="Konno Y."/>
            <person name="Niimura Y."/>
            <person name="Yamazaki S."/>
            <person name="Fujita N."/>
        </authorList>
    </citation>
    <scope>NUCLEOTIDE SEQUENCE [LARGE SCALE GENOMIC DNA]</scope>
    <source>
        <strain evidence="3">ATCC 51415 / DSM 6626 / JCM 7361 / LMG 17667 / NBRC 15112 / Ep01</strain>
    </source>
</reference>
<dbReference type="EMBL" id="AP012050">
    <property type="protein sequence ID" value="BAM47508.1"/>
    <property type="molecule type" value="Genomic_DNA"/>
</dbReference>